<comment type="caution">
    <text evidence="2">The sequence shown here is derived from an EMBL/GenBank/DDBJ whole genome shotgun (WGS) entry which is preliminary data.</text>
</comment>
<dbReference type="EMBL" id="BAABKX010000015">
    <property type="protein sequence ID" value="GAA5056719.1"/>
    <property type="molecule type" value="Genomic_DNA"/>
</dbReference>
<gene>
    <name evidence="2" type="ORF">GCM10025751_37920</name>
</gene>
<accession>A0AAV3ULI2</accession>
<dbReference type="AlphaFoldDB" id="A0AAV3ULI2"/>
<protein>
    <submittedName>
        <fullName evidence="2">Uncharacterized protein</fullName>
    </submittedName>
</protein>
<evidence type="ECO:0000313" key="2">
    <source>
        <dbReference type="EMBL" id="GAA5056719.1"/>
    </source>
</evidence>
<feature type="compositionally biased region" description="Polar residues" evidence="1">
    <location>
        <begin position="1"/>
        <end position="14"/>
    </location>
</feature>
<organism evidence="2 3">
    <name type="scientific">Haladaptatus pallidirubidus</name>
    <dbReference type="NCBI Taxonomy" id="1008152"/>
    <lineage>
        <taxon>Archaea</taxon>
        <taxon>Methanobacteriati</taxon>
        <taxon>Methanobacteriota</taxon>
        <taxon>Stenosarchaea group</taxon>
        <taxon>Halobacteria</taxon>
        <taxon>Halobacteriales</taxon>
        <taxon>Haladaptataceae</taxon>
        <taxon>Haladaptatus</taxon>
    </lineage>
</organism>
<feature type="region of interest" description="Disordered" evidence="1">
    <location>
        <begin position="1"/>
        <end position="59"/>
    </location>
</feature>
<reference evidence="2 3" key="1">
    <citation type="journal article" date="2019" name="Int. J. Syst. Evol. Microbiol.">
        <title>The Global Catalogue of Microorganisms (GCM) 10K type strain sequencing project: providing services to taxonomists for standard genome sequencing and annotation.</title>
        <authorList>
            <consortium name="The Broad Institute Genomics Platform"/>
            <consortium name="The Broad Institute Genome Sequencing Center for Infectious Disease"/>
            <person name="Wu L."/>
            <person name="Ma J."/>
        </authorList>
    </citation>
    <scope>NUCLEOTIDE SEQUENCE [LARGE SCALE GENOMIC DNA]</scope>
    <source>
        <strain evidence="2 3">JCM 17504</strain>
    </source>
</reference>
<feature type="compositionally biased region" description="Basic and acidic residues" evidence="1">
    <location>
        <begin position="15"/>
        <end position="59"/>
    </location>
</feature>
<dbReference type="Proteomes" id="UP001501729">
    <property type="component" value="Unassembled WGS sequence"/>
</dbReference>
<name>A0AAV3ULI2_9EURY</name>
<dbReference type="GeneID" id="76380145"/>
<proteinExistence type="predicted"/>
<evidence type="ECO:0000313" key="3">
    <source>
        <dbReference type="Proteomes" id="UP001501729"/>
    </source>
</evidence>
<sequence>MTSTFTLAPSTTELSPRDTESDSRRGGDERDGNHHADQHRPCATHETENARGTRTERQQ</sequence>
<evidence type="ECO:0000256" key="1">
    <source>
        <dbReference type="SAM" id="MobiDB-lite"/>
    </source>
</evidence>
<dbReference type="RefSeq" id="WP_265338426.1">
    <property type="nucleotide sequence ID" value="NZ_BAABKX010000015.1"/>
</dbReference>
<keyword evidence="3" id="KW-1185">Reference proteome</keyword>